<keyword evidence="8" id="KW-1185">Reference proteome</keyword>
<protein>
    <submittedName>
        <fullName evidence="7">Sigma-70 family RNA polymerase sigma factor</fullName>
    </submittedName>
</protein>
<dbReference type="SUPFAM" id="SSF88659">
    <property type="entry name" value="Sigma3 and sigma4 domains of RNA polymerase sigma factors"/>
    <property type="match status" value="1"/>
</dbReference>
<dbReference type="InterPro" id="IPR039425">
    <property type="entry name" value="RNA_pol_sigma-70-like"/>
</dbReference>
<gene>
    <name evidence="7" type="ORF">PZE19_10545</name>
</gene>
<dbReference type="Proteomes" id="UP001216907">
    <property type="component" value="Unassembled WGS sequence"/>
</dbReference>
<dbReference type="InterPro" id="IPR013324">
    <property type="entry name" value="RNA_pol_sigma_r3/r4-like"/>
</dbReference>
<dbReference type="InterPro" id="IPR053721">
    <property type="entry name" value="Fimbrial_Adhesin_Reg"/>
</dbReference>
<evidence type="ECO:0000256" key="1">
    <source>
        <dbReference type="ARBA" id="ARBA00010641"/>
    </source>
</evidence>
<dbReference type="Gene3D" id="1.10.1740.10">
    <property type="match status" value="1"/>
</dbReference>
<comment type="caution">
    <text evidence="7">The sequence shown here is derived from an EMBL/GenBank/DDBJ whole genome shotgun (WGS) entry which is preliminary data.</text>
</comment>
<dbReference type="InterPro" id="IPR007627">
    <property type="entry name" value="RNA_pol_sigma70_r2"/>
</dbReference>
<evidence type="ECO:0000313" key="7">
    <source>
        <dbReference type="EMBL" id="MDG3004215.1"/>
    </source>
</evidence>
<dbReference type="Pfam" id="PF04542">
    <property type="entry name" value="Sigma70_r2"/>
    <property type="match status" value="1"/>
</dbReference>
<dbReference type="InterPro" id="IPR014284">
    <property type="entry name" value="RNA_pol_sigma-70_dom"/>
</dbReference>
<evidence type="ECO:0000256" key="2">
    <source>
        <dbReference type="ARBA" id="ARBA00023015"/>
    </source>
</evidence>
<evidence type="ECO:0000256" key="5">
    <source>
        <dbReference type="ARBA" id="ARBA00023163"/>
    </source>
</evidence>
<keyword evidence="4" id="KW-0238">DNA-binding</keyword>
<evidence type="ECO:0000313" key="8">
    <source>
        <dbReference type="Proteomes" id="UP001216907"/>
    </source>
</evidence>
<accession>A0ABT6F9E8</accession>
<sequence length="194" mass="21576">MGDDVPTSATLLDRARASDADAWARLVYLYGPLVRHWCARWGCVGADADDLVQEIFLAVAAGLPGFRRERAGDTFRGWLRTIARNKRLDALRRGDRDPVAQGGTEAQWRLAQAPGPEAEADEDPIEQVSGLYHRALELVRSEFEEKTWRTFWRVAVDGLTVDAVAREAGVAPAAVRQAKSRVLRRLKQEVGDLI</sequence>
<dbReference type="EMBL" id="JARRAG010000002">
    <property type="protein sequence ID" value="MDG3004215.1"/>
    <property type="molecule type" value="Genomic_DNA"/>
</dbReference>
<evidence type="ECO:0000259" key="6">
    <source>
        <dbReference type="Pfam" id="PF04542"/>
    </source>
</evidence>
<dbReference type="PANTHER" id="PTHR43133">
    <property type="entry name" value="RNA POLYMERASE ECF-TYPE SIGMA FACTO"/>
    <property type="match status" value="1"/>
</dbReference>
<dbReference type="InterPro" id="IPR013325">
    <property type="entry name" value="RNA_pol_sigma_r2"/>
</dbReference>
<dbReference type="Gene3D" id="1.10.10.2690">
    <property type="match status" value="1"/>
</dbReference>
<dbReference type="NCBIfam" id="TIGR02937">
    <property type="entry name" value="sigma70-ECF"/>
    <property type="match status" value="1"/>
</dbReference>
<dbReference type="RefSeq" id="WP_277860576.1">
    <property type="nucleotide sequence ID" value="NZ_JARRAG010000002.1"/>
</dbReference>
<comment type="similarity">
    <text evidence="1">Belongs to the sigma-70 factor family. ECF subfamily.</text>
</comment>
<keyword evidence="3" id="KW-0731">Sigma factor</keyword>
<proteinExistence type="inferred from homology"/>
<keyword evidence="5" id="KW-0804">Transcription</keyword>
<evidence type="ECO:0000256" key="4">
    <source>
        <dbReference type="ARBA" id="ARBA00023125"/>
    </source>
</evidence>
<feature type="domain" description="RNA polymerase sigma-70 region 2" evidence="6">
    <location>
        <begin position="29"/>
        <end position="96"/>
    </location>
</feature>
<evidence type="ECO:0000256" key="3">
    <source>
        <dbReference type="ARBA" id="ARBA00023082"/>
    </source>
</evidence>
<organism evidence="7 8">
    <name type="scientific">Paludisphaera mucosa</name>
    <dbReference type="NCBI Taxonomy" id="3030827"/>
    <lineage>
        <taxon>Bacteria</taxon>
        <taxon>Pseudomonadati</taxon>
        <taxon>Planctomycetota</taxon>
        <taxon>Planctomycetia</taxon>
        <taxon>Isosphaerales</taxon>
        <taxon>Isosphaeraceae</taxon>
        <taxon>Paludisphaera</taxon>
    </lineage>
</organism>
<dbReference type="PANTHER" id="PTHR43133:SF8">
    <property type="entry name" value="RNA POLYMERASE SIGMA FACTOR HI_1459-RELATED"/>
    <property type="match status" value="1"/>
</dbReference>
<dbReference type="SUPFAM" id="SSF88946">
    <property type="entry name" value="Sigma2 domain of RNA polymerase sigma factors"/>
    <property type="match status" value="1"/>
</dbReference>
<keyword evidence="2" id="KW-0805">Transcription regulation</keyword>
<reference evidence="7 8" key="1">
    <citation type="submission" date="2023-03" db="EMBL/GenBank/DDBJ databases">
        <title>Paludisphaera mucosa sp. nov. a novel planctomycete from northern fen.</title>
        <authorList>
            <person name="Ivanova A."/>
        </authorList>
    </citation>
    <scope>NUCLEOTIDE SEQUENCE [LARGE SCALE GENOMIC DNA]</scope>
    <source>
        <strain evidence="7 8">Pla2</strain>
    </source>
</reference>
<name>A0ABT6F9E8_9BACT</name>